<dbReference type="EMBL" id="BK015773">
    <property type="protein sequence ID" value="DAE24374.1"/>
    <property type="molecule type" value="Genomic_DNA"/>
</dbReference>
<sequence length="116" mass="13134">MGASIEWHGLEKLTSTIYNAHPKAVEQSIQVLKNKAEKGKKVARDLAPTDTGFLKRHINVSYHGMEAWITGSASYTGYQEYGTRFMAGKPHFRPMLEQITPEFQQDMTNVMKGVFK</sequence>
<accession>A0A8S5QYU1</accession>
<proteinExistence type="predicted"/>
<name>A0A8S5QYU1_9CAUD</name>
<evidence type="ECO:0000313" key="1">
    <source>
        <dbReference type="EMBL" id="DAE24374.1"/>
    </source>
</evidence>
<organism evidence="1">
    <name type="scientific">Siphoviridae sp. ctOow3</name>
    <dbReference type="NCBI Taxonomy" id="2826315"/>
    <lineage>
        <taxon>Viruses</taxon>
        <taxon>Duplodnaviria</taxon>
        <taxon>Heunggongvirae</taxon>
        <taxon>Uroviricota</taxon>
        <taxon>Caudoviricetes</taxon>
    </lineage>
</organism>
<protein>
    <submittedName>
        <fullName evidence="1">Type I neck protein</fullName>
    </submittedName>
</protein>
<reference evidence="1" key="1">
    <citation type="journal article" date="2021" name="Proc. Natl. Acad. Sci. U.S.A.">
        <title>A Catalog of Tens of Thousands of Viruses from Human Metagenomes Reveals Hidden Associations with Chronic Diseases.</title>
        <authorList>
            <person name="Tisza M.J."/>
            <person name="Buck C.B."/>
        </authorList>
    </citation>
    <scope>NUCLEOTIDE SEQUENCE</scope>
    <source>
        <strain evidence="1">CtOow3</strain>
    </source>
</reference>